<reference evidence="3 4" key="1">
    <citation type="submission" date="2015-11" db="EMBL/GenBank/DDBJ databases">
        <title>Description and complete genome sequence of a novel strain predominating in hypersaline microbial mats and representing a new family of the Bacteriodetes phylum.</title>
        <authorList>
            <person name="Spring S."/>
            <person name="Bunk B."/>
            <person name="Sproer C."/>
            <person name="Klenk H.-P."/>
        </authorList>
    </citation>
    <scope>NUCLEOTIDE SEQUENCE [LARGE SCALE GENOMIC DNA]</scope>
    <source>
        <strain evidence="3 4">L21-Spi-D4</strain>
    </source>
</reference>
<keyword evidence="4" id="KW-1185">Reference proteome</keyword>
<dbReference type="PANTHER" id="PTHR40094">
    <property type="entry name" value="ALPHA-2-MACROGLOBULIN HOMOLOG"/>
    <property type="match status" value="1"/>
</dbReference>
<dbReference type="SMART" id="SM01360">
    <property type="entry name" value="A2M"/>
    <property type="match status" value="1"/>
</dbReference>
<dbReference type="Pfam" id="PF17973">
    <property type="entry name" value="bMG10"/>
    <property type="match status" value="1"/>
</dbReference>
<dbReference type="Pfam" id="PF00207">
    <property type="entry name" value="A2M"/>
    <property type="match status" value="1"/>
</dbReference>
<accession>A0A0S2I4S2</accession>
<gene>
    <name evidence="3" type="ORF">L21SP5_03802</name>
</gene>
<dbReference type="RefSeq" id="WP_057954668.1">
    <property type="nucleotide sequence ID" value="NZ_CP013118.1"/>
</dbReference>
<dbReference type="KEGG" id="blq:L21SP5_03802"/>
<dbReference type="OrthoDB" id="9767116at2"/>
<dbReference type="Gene3D" id="2.60.40.1930">
    <property type="match status" value="1"/>
</dbReference>
<evidence type="ECO:0000313" key="4">
    <source>
        <dbReference type="Proteomes" id="UP000064893"/>
    </source>
</evidence>
<dbReference type="InterPro" id="IPR051802">
    <property type="entry name" value="YfhM-like"/>
</dbReference>
<organism evidence="3 4">
    <name type="scientific">Salinivirga cyanobacteriivorans</name>
    <dbReference type="NCBI Taxonomy" id="1307839"/>
    <lineage>
        <taxon>Bacteria</taxon>
        <taxon>Pseudomonadati</taxon>
        <taxon>Bacteroidota</taxon>
        <taxon>Bacteroidia</taxon>
        <taxon>Bacteroidales</taxon>
        <taxon>Salinivirgaceae</taxon>
        <taxon>Salinivirga</taxon>
    </lineage>
</organism>
<dbReference type="Gene3D" id="2.20.130.20">
    <property type="match status" value="1"/>
</dbReference>
<protein>
    <submittedName>
        <fullName evidence="3">MG2 domain protein</fullName>
    </submittedName>
</protein>
<evidence type="ECO:0000313" key="3">
    <source>
        <dbReference type="EMBL" id="ALO17395.1"/>
    </source>
</evidence>
<dbReference type="InterPro" id="IPR041246">
    <property type="entry name" value="Bact_MG10"/>
</dbReference>
<feature type="domain" description="Alpha-2-macroglobulin" evidence="2">
    <location>
        <begin position="1190"/>
        <end position="1282"/>
    </location>
</feature>
<evidence type="ECO:0000256" key="1">
    <source>
        <dbReference type="ARBA" id="ARBA00010556"/>
    </source>
</evidence>
<dbReference type="STRING" id="1307839.L21SP5_03802"/>
<dbReference type="Gene3D" id="1.50.10.20">
    <property type="match status" value="1"/>
</dbReference>
<comment type="similarity">
    <text evidence="1">Belongs to the protease inhibitor I39 (alpha-2-macroglobulin) family. Bacterial alpha-2-macroglobulin subfamily.</text>
</comment>
<dbReference type="GO" id="GO:0004866">
    <property type="term" value="F:endopeptidase inhibitor activity"/>
    <property type="evidence" value="ECO:0007669"/>
    <property type="project" value="InterPro"/>
</dbReference>
<name>A0A0S2I4S2_9BACT</name>
<dbReference type="Pfam" id="PF01835">
    <property type="entry name" value="MG2"/>
    <property type="match status" value="1"/>
</dbReference>
<dbReference type="InterPro" id="IPR002890">
    <property type="entry name" value="MG2"/>
</dbReference>
<proteinExistence type="inferred from homology"/>
<dbReference type="InterPro" id="IPR008930">
    <property type="entry name" value="Terpenoid_cyclase/PrenylTrfase"/>
</dbReference>
<dbReference type="EMBL" id="CP013118">
    <property type="protein sequence ID" value="ALO17395.1"/>
    <property type="molecule type" value="Genomic_DNA"/>
</dbReference>
<dbReference type="InterPro" id="IPR001599">
    <property type="entry name" value="Macroglobln_a2"/>
</dbReference>
<dbReference type="Proteomes" id="UP000064893">
    <property type="component" value="Chromosome"/>
</dbReference>
<evidence type="ECO:0000259" key="2">
    <source>
        <dbReference type="SMART" id="SM01360"/>
    </source>
</evidence>
<dbReference type="SUPFAM" id="SSF48239">
    <property type="entry name" value="Terpenoid cyclases/Protein prenyltransferases"/>
    <property type="match status" value="1"/>
</dbReference>
<sequence>MKTILLIFLIPLLTIFGNVTPDKDLEQLLKEAQKLQQERKYKSAAELALKIQHRARKAEKDIIFVQAVEIEINANKWFSYDSFDKVLERLDTHLEQPFGRTETLLRTYKIYGYKYWYNRHSYKLDNNADDGLLNDEPKAWSKHDIWKLIDSEVEKMTALNSTTWLTESELKQLTMVREIDGVVPHKVIDLALLTAITSMSGFEGDYQYQLHNPYAPAETFITTNFENEDNHPLAQTARYFAILLKNQQGRNATLQQHFDIKRLQYLYEKDDKFDKLSVWAAALNRQLDNNTPAKTVAAAALAKVYKTYASQASAKNKEKQAVKWQNKVIKLCKDAIDEYPESYGAVKCEKILADIHRSFVQVQAQHHLLPGKPFPVRVQYKKQKWIKVRAYPISSKSFAMADRTNRDVGMPKGKMLWEYKIELPSKPGYFSQDVIDLLPALPKGFYLLDIQPEKKVTSAHKVMDELLVNSTNLATLTRPLKDQTRVIAIDRTSGKQLKACQADLFDMKYNYRSRSRSFELIKHVQMEQGILDLPHRQRIDILQLSKDGDTLLTRFNQNFFRERNERTREEVQFFADRSIYRPGQVIHFKAIATHRTGDDWKPNPEQNIEVQLIDANRKTIAKQTYISGPNGSFNGQFKIPQTTRPGTMRLSAPRGNLSFDVQYYKRPVFDASWQVEDQLIVPGEEVNIDLHVKSFAGASIDKAIVETTVKLSSGIFKYWYPQQSEMVVASFNDTTNTKGVAQISFNSLNADYLQRYKIESKVALPDGSSRVFEYTHLVSPKPLKTGFAQSGLVARADDLPQISIEGINGEQIQESVNLSISKLAVPKDQFYRMPFASAGEIVANKKQWKEAYPGMAWNNALDLHSMTVDKKVTQIKAQGHNLKLPESLSLDEGFYKFTWYMADTIYSNNYLKVIDPDRKRIEIAEPFIMLADHTNVKPRESVQLTFSSRFKDAQIRLIASDKEGELFNRQIEVDGKKVSIEFDVQQRSEGQIQLSAILIAQGRKFTQNETIKVKAVSRLLDVHFTSIRDKIVPGVSEVWSLQVRKNDKPLKDSGVLASMYDMSLDQFVAHKWSLPFQLHSFYNLNWESRTFDNNGLYLHAPFAHKPQNKMHWCIENPFEPAYSVRSKQTMMLEVVDNESAMEEPPPPPAEVEGGEMMQYRMKNGLSEDDIDKKQDKKQDAVAMRTNFNETAFFYPHLKSDAEGNVQIKFEAPQSMTSWKLQVLAIDKDLAAGYAKHELVTQKPLMVVPNKLRFVHNGDEVTLEAIAYNMTDSLLKVNPDAKIFNPVTGNKIEAALPVNEFELPAGESKSFAVKFTVPANISALNYQISATSGAYTDGELHSIPVYPARQRIINSMVIWNKPGQTKTYEQASVDKLNSPTAAQHELTIEMTTNPVWMAIKALPAVYRSQSESAIQLARNFYITSATNQMLHEYPTIQRVLKVWEKAQPDALKSSLRKNDELRNLLLSETPWEEVATEEELQRGVLLEMLNPNFVSQQTQMAISGLESQQLESGAFSWRPGMRGSYYFTLQTAYYLSKTLNMKSSLQNEVKPIVQKALSFLKDEVENKYQRLLNYNVDTADYVTSAGMMQYFMIQKVVNENYKPATEAEKFYMHHTKKYQNMSLRPFVLSGYLAAKYGDKTYAALVVDRLRERAAVDREKGIFWRENRLGWQWDEAPVSTQAVIIRYFQLMNQPQDEIEAMKLWLIRQKQGQAWRNQDASLMAIDALLNTGKNWLKRSNPVKIKVGRQIIKTDDMAGDAGSGYFKKSLGKPTPFMKEVYVANPGEVPVWGAVYHSFTEDFANIEPAQDEMSVNRKIYKIVETTKGSKLEAISNETNLKPGDRLRIKITVSSNRELDYVWIKSPYAACMEPLEQMSGYTWDGGLSYYGESHDNGRRFFIDRLNNGTYVLSYDVFVVRAGKFSAGPVEIQSAYAPEFGAHTGGYRVTVE</sequence>
<dbReference type="PANTHER" id="PTHR40094:SF1">
    <property type="entry name" value="UBIQUITIN DOMAIN-CONTAINING PROTEIN"/>
    <property type="match status" value="1"/>
</dbReference>